<dbReference type="RefSeq" id="WP_185122425.1">
    <property type="nucleotide sequence ID" value="NZ_JACJVQ010000020.1"/>
</dbReference>
<dbReference type="PANTHER" id="PTHR48098">
    <property type="entry name" value="ENTEROCHELIN ESTERASE-RELATED"/>
    <property type="match status" value="1"/>
</dbReference>
<dbReference type="SUPFAM" id="SSF53474">
    <property type="entry name" value="alpha/beta-Hydrolases"/>
    <property type="match status" value="1"/>
</dbReference>
<sequence>MALIKCDYYSETLGISTSMTVILPQRTFSQIGMEGAAGSAKHPTLYLLHGFSDDDTIWARRTSIERYVSSLGIAVVMPNLHKSFYTNMENGDAYWTFLTEELPRLARSFFPLSDDPKLNFVAGLSMGGYGAFKWALAYPERFAAAASLSGVLDLASERAKPAYDSIKRSFDLIFGDRAVEGSPDDLFELLRRLPMDAELPELYQVCGTEDFLYEGNVRFRDAIRQSGYPKYRYEEEPGEHTWEFWDKHIQSALALFSRKLQERG</sequence>
<dbReference type="InterPro" id="IPR000801">
    <property type="entry name" value="Esterase-like"/>
</dbReference>
<keyword evidence="2" id="KW-1185">Reference proteome</keyword>
<dbReference type="InterPro" id="IPR050583">
    <property type="entry name" value="Mycobacterial_A85_antigen"/>
</dbReference>
<dbReference type="EMBL" id="JACJVQ010000020">
    <property type="protein sequence ID" value="MBB6637221.1"/>
    <property type="molecule type" value="Genomic_DNA"/>
</dbReference>
<dbReference type="AlphaFoldDB" id="A0A841T7S1"/>
<comment type="caution">
    <text evidence="1">The sequence shown here is derived from an EMBL/GenBank/DDBJ whole genome shotgun (WGS) entry which is preliminary data.</text>
</comment>
<dbReference type="InterPro" id="IPR029058">
    <property type="entry name" value="AB_hydrolase_fold"/>
</dbReference>
<dbReference type="Pfam" id="PF00756">
    <property type="entry name" value="Esterase"/>
    <property type="match status" value="1"/>
</dbReference>
<protein>
    <submittedName>
        <fullName evidence="1">Esterase family protein</fullName>
    </submittedName>
</protein>
<dbReference type="Proteomes" id="UP000535838">
    <property type="component" value="Unassembled WGS sequence"/>
</dbReference>
<evidence type="ECO:0000313" key="1">
    <source>
        <dbReference type="EMBL" id="MBB6637221.1"/>
    </source>
</evidence>
<proteinExistence type="predicted"/>
<name>A0A841T7S1_9BACL</name>
<organism evidence="1 2">
    <name type="scientific">Cohnella thailandensis</name>
    <dbReference type="NCBI Taxonomy" id="557557"/>
    <lineage>
        <taxon>Bacteria</taxon>
        <taxon>Bacillati</taxon>
        <taxon>Bacillota</taxon>
        <taxon>Bacilli</taxon>
        <taxon>Bacillales</taxon>
        <taxon>Paenibacillaceae</taxon>
        <taxon>Cohnella</taxon>
    </lineage>
</organism>
<gene>
    <name evidence="1" type="ORF">H7B67_24100</name>
</gene>
<dbReference type="PANTHER" id="PTHR48098:SF1">
    <property type="entry name" value="DIACYLGLYCEROL ACYLTRANSFERASE_MYCOLYLTRANSFERASE AG85A"/>
    <property type="match status" value="1"/>
</dbReference>
<dbReference type="Gene3D" id="3.40.50.1820">
    <property type="entry name" value="alpha/beta hydrolase"/>
    <property type="match status" value="1"/>
</dbReference>
<evidence type="ECO:0000313" key="2">
    <source>
        <dbReference type="Proteomes" id="UP000535838"/>
    </source>
</evidence>
<accession>A0A841T7S1</accession>
<reference evidence="1 2" key="1">
    <citation type="submission" date="2020-08" db="EMBL/GenBank/DDBJ databases">
        <title>Cohnella phylogeny.</title>
        <authorList>
            <person name="Dunlap C."/>
        </authorList>
    </citation>
    <scope>NUCLEOTIDE SEQUENCE [LARGE SCALE GENOMIC DNA]</scope>
    <source>
        <strain evidence="1 2">DSM 25241</strain>
    </source>
</reference>
<dbReference type="GO" id="GO:0016747">
    <property type="term" value="F:acyltransferase activity, transferring groups other than amino-acyl groups"/>
    <property type="evidence" value="ECO:0007669"/>
    <property type="project" value="TreeGrafter"/>
</dbReference>